<evidence type="ECO:0000313" key="1">
    <source>
        <dbReference type="EMBL" id="CDG20361.1"/>
    </source>
</evidence>
<dbReference type="KEGG" id="xpo:XPG1_0706"/>
<sequence length="20" mass="2577">MFIYFKVKKYTNEILISLYY</sequence>
<reference evidence="1 2" key="1">
    <citation type="submission" date="2013-07" db="EMBL/GenBank/DDBJ databases">
        <authorList>
            <person name="Genoscope - CEA"/>
        </authorList>
    </citation>
    <scope>NUCLEOTIDE SEQUENCE [LARGE SCALE GENOMIC DNA]</scope>
    <source>
        <strain evidence="1 2">G6</strain>
    </source>
</reference>
<dbReference type="EMBL" id="FO704551">
    <property type="protein sequence ID" value="CDG20361.1"/>
    <property type="molecule type" value="Genomic_DNA"/>
</dbReference>
<gene>
    <name evidence="1" type="ORF">XPG1_0706</name>
</gene>
<accession>A0A068R0D1</accession>
<protein>
    <submittedName>
        <fullName evidence="1">Uncharacterized protein</fullName>
    </submittedName>
</protein>
<dbReference type="Proteomes" id="UP000032735">
    <property type="component" value="Chromosome"/>
</dbReference>
<evidence type="ECO:0000313" key="2">
    <source>
        <dbReference type="Proteomes" id="UP000032735"/>
    </source>
</evidence>
<dbReference type="AlphaFoldDB" id="A0A068R0D1"/>
<organism evidence="1 2">
    <name type="scientific">Xenorhabdus poinarii G6</name>
    <dbReference type="NCBI Taxonomy" id="1354304"/>
    <lineage>
        <taxon>Bacteria</taxon>
        <taxon>Pseudomonadati</taxon>
        <taxon>Pseudomonadota</taxon>
        <taxon>Gammaproteobacteria</taxon>
        <taxon>Enterobacterales</taxon>
        <taxon>Morganellaceae</taxon>
        <taxon>Xenorhabdus</taxon>
    </lineage>
</organism>
<name>A0A068R0D1_9GAMM</name>
<dbReference type="HOGENOM" id="CLU_3428457_0_0_6"/>
<proteinExistence type="predicted"/>
<keyword evidence="2" id="KW-1185">Reference proteome</keyword>